<protein>
    <submittedName>
        <fullName evidence="2">Uncharacterized protein</fullName>
    </submittedName>
</protein>
<organism evidence="2 3">
    <name type="scientific">Trichocladium antarcticum</name>
    <dbReference type="NCBI Taxonomy" id="1450529"/>
    <lineage>
        <taxon>Eukaryota</taxon>
        <taxon>Fungi</taxon>
        <taxon>Dikarya</taxon>
        <taxon>Ascomycota</taxon>
        <taxon>Pezizomycotina</taxon>
        <taxon>Sordariomycetes</taxon>
        <taxon>Sordariomycetidae</taxon>
        <taxon>Sordariales</taxon>
        <taxon>Chaetomiaceae</taxon>
        <taxon>Trichocladium</taxon>
    </lineage>
</organism>
<dbReference type="AlphaFoldDB" id="A0AAN6UDV8"/>
<name>A0AAN6UDV8_9PEZI</name>
<evidence type="ECO:0000313" key="2">
    <source>
        <dbReference type="EMBL" id="KAK4130874.1"/>
    </source>
</evidence>
<dbReference type="EMBL" id="MU853430">
    <property type="protein sequence ID" value="KAK4130874.1"/>
    <property type="molecule type" value="Genomic_DNA"/>
</dbReference>
<dbReference type="Proteomes" id="UP001304895">
    <property type="component" value="Unassembled WGS sequence"/>
</dbReference>
<sequence>MARSCQDEQATPMAGTGSVLPKGDLPMDPWSHRYMPCYHGLATRPGSHGPAWACLVPSFGSNPRGGSVRFPFLSCWGKIRVLEGTWKRSTGPSGSCVAWRALVHEVVFCGLSDTGRIRLPRDLLMHCPDRLRCTLVFSRSCLSRGGKMLTIAVELRR</sequence>
<accession>A0AAN6UDV8</accession>
<evidence type="ECO:0000313" key="3">
    <source>
        <dbReference type="Proteomes" id="UP001304895"/>
    </source>
</evidence>
<comment type="caution">
    <text evidence="2">The sequence shown here is derived from an EMBL/GenBank/DDBJ whole genome shotgun (WGS) entry which is preliminary data.</text>
</comment>
<feature type="region of interest" description="Disordered" evidence="1">
    <location>
        <begin position="1"/>
        <end position="22"/>
    </location>
</feature>
<reference evidence="2" key="2">
    <citation type="submission" date="2023-05" db="EMBL/GenBank/DDBJ databases">
        <authorList>
            <consortium name="Lawrence Berkeley National Laboratory"/>
            <person name="Steindorff A."/>
            <person name="Hensen N."/>
            <person name="Bonometti L."/>
            <person name="Westerberg I."/>
            <person name="Brannstrom I.O."/>
            <person name="Guillou S."/>
            <person name="Cros-Aarteil S."/>
            <person name="Calhoun S."/>
            <person name="Haridas S."/>
            <person name="Kuo A."/>
            <person name="Mondo S."/>
            <person name="Pangilinan J."/>
            <person name="Riley R."/>
            <person name="Labutti K."/>
            <person name="Andreopoulos B."/>
            <person name="Lipzen A."/>
            <person name="Chen C."/>
            <person name="Yanf M."/>
            <person name="Daum C."/>
            <person name="Ng V."/>
            <person name="Clum A."/>
            <person name="Ohm R."/>
            <person name="Martin F."/>
            <person name="Silar P."/>
            <person name="Natvig D."/>
            <person name="Lalanne C."/>
            <person name="Gautier V."/>
            <person name="Ament-Velasquez S.L."/>
            <person name="Kruys A."/>
            <person name="Hutchinson M.I."/>
            <person name="Powell A.J."/>
            <person name="Barry K."/>
            <person name="Miller A.N."/>
            <person name="Grigoriev I.V."/>
            <person name="Debuchy R."/>
            <person name="Gladieux P."/>
            <person name="Thoren M.H."/>
            <person name="Johannesson H."/>
        </authorList>
    </citation>
    <scope>NUCLEOTIDE SEQUENCE</scope>
    <source>
        <strain evidence="2">CBS 123565</strain>
    </source>
</reference>
<keyword evidence="3" id="KW-1185">Reference proteome</keyword>
<reference evidence="2" key="1">
    <citation type="journal article" date="2023" name="Mol. Phylogenet. Evol.">
        <title>Genome-scale phylogeny and comparative genomics of the fungal order Sordariales.</title>
        <authorList>
            <person name="Hensen N."/>
            <person name="Bonometti L."/>
            <person name="Westerberg I."/>
            <person name="Brannstrom I.O."/>
            <person name="Guillou S."/>
            <person name="Cros-Aarteil S."/>
            <person name="Calhoun S."/>
            <person name="Haridas S."/>
            <person name="Kuo A."/>
            <person name="Mondo S."/>
            <person name="Pangilinan J."/>
            <person name="Riley R."/>
            <person name="LaButti K."/>
            <person name="Andreopoulos B."/>
            <person name="Lipzen A."/>
            <person name="Chen C."/>
            <person name="Yan M."/>
            <person name="Daum C."/>
            <person name="Ng V."/>
            <person name="Clum A."/>
            <person name="Steindorff A."/>
            <person name="Ohm R.A."/>
            <person name="Martin F."/>
            <person name="Silar P."/>
            <person name="Natvig D.O."/>
            <person name="Lalanne C."/>
            <person name="Gautier V."/>
            <person name="Ament-Velasquez S.L."/>
            <person name="Kruys A."/>
            <person name="Hutchinson M.I."/>
            <person name="Powell A.J."/>
            <person name="Barry K."/>
            <person name="Miller A.N."/>
            <person name="Grigoriev I.V."/>
            <person name="Debuchy R."/>
            <person name="Gladieux P."/>
            <person name="Hiltunen Thoren M."/>
            <person name="Johannesson H."/>
        </authorList>
    </citation>
    <scope>NUCLEOTIDE SEQUENCE</scope>
    <source>
        <strain evidence="2">CBS 123565</strain>
    </source>
</reference>
<gene>
    <name evidence="2" type="ORF">BT67DRAFT_445192</name>
</gene>
<proteinExistence type="predicted"/>
<evidence type="ECO:0000256" key="1">
    <source>
        <dbReference type="SAM" id="MobiDB-lite"/>
    </source>
</evidence>